<organism evidence="6 7">
    <name type="scientific">Bacillus phage v_B-Bak10</name>
    <dbReference type="NCBI Taxonomy" id="2094736"/>
    <lineage>
        <taxon>Viruses</taxon>
        <taxon>Duplodnaviria</taxon>
        <taxon>Heunggongvirae</taxon>
        <taxon>Uroviricota</taxon>
        <taxon>Caudoviricetes</taxon>
        <taxon>Sejongvirinae</taxon>
        <taxon>Basiliskvirus</taxon>
        <taxon>Basiliskvirus bak10</taxon>
    </lineage>
</organism>
<keyword evidence="2" id="KW-0945">Host-virus interaction</keyword>
<dbReference type="InterPro" id="IPR022741">
    <property type="entry name" value="Phage_B103_Gp8"/>
</dbReference>
<evidence type="ECO:0000313" key="6">
    <source>
        <dbReference type="EMBL" id="AXY83256.1"/>
    </source>
</evidence>
<sequence length="127" mass="13066">MAEVTNKLKTNLEKTPNGNELLAVEDVNGVKAVPMVLVTIDENGKYSYAGSLGGGGGLTAEQVNQMLAGYSKTDHTHSGYATTTQLNAKLTASKMTNIPNSTATDVAGAVADINKILAGLKAAGIML</sequence>
<evidence type="ECO:0000256" key="3">
    <source>
        <dbReference type="ARBA" id="ARBA00022804"/>
    </source>
</evidence>
<evidence type="ECO:0000256" key="4">
    <source>
        <dbReference type="ARBA" id="ARBA00022844"/>
    </source>
</evidence>
<name>A0A385IK37_9CAUD</name>
<evidence type="ECO:0000256" key="2">
    <source>
        <dbReference type="ARBA" id="ARBA00022581"/>
    </source>
</evidence>
<gene>
    <name evidence="6" type="ORF">vBBBak10_027</name>
</gene>
<accession>A0A385IK37</accession>
<evidence type="ECO:0000313" key="7">
    <source>
        <dbReference type="Proteomes" id="UP000262714"/>
    </source>
</evidence>
<protein>
    <recommendedName>
        <fullName evidence="8">Head fiber protein</fullName>
    </recommendedName>
</protein>
<keyword evidence="5" id="KW-1160">Virus entry into host cell</keyword>
<evidence type="ECO:0008006" key="8">
    <source>
        <dbReference type="Google" id="ProtNLM"/>
    </source>
</evidence>
<dbReference type="GO" id="GO:0046718">
    <property type="term" value="P:symbiont entry into host cell"/>
    <property type="evidence" value="ECO:0007669"/>
    <property type="project" value="UniProtKB-KW"/>
</dbReference>
<evidence type="ECO:0000256" key="1">
    <source>
        <dbReference type="ARBA" id="ARBA00004328"/>
    </source>
</evidence>
<keyword evidence="4" id="KW-0946">Virion</keyword>
<dbReference type="Proteomes" id="UP000262714">
    <property type="component" value="Segment"/>
</dbReference>
<evidence type="ECO:0000256" key="5">
    <source>
        <dbReference type="ARBA" id="ARBA00023296"/>
    </source>
</evidence>
<dbReference type="Gene3D" id="6.10.140.1630">
    <property type="match status" value="1"/>
</dbReference>
<keyword evidence="3" id="KW-1161">Viral attachment to host cell</keyword>
<dbReference type="EMBL" id="MG967618">
    <property type="protein sequence ID" value="AXY83256.1"/>
    <property type="molecule type" value="Genomic_DNA"/>
</dbReference>
<dbReference type="GO" id="GO:0044423">
    <property type="term" value="C:virion component"/>
    <property type="evidence" value="ECO:0007669"/>
    <property type="project" value="UniProtKB-KW"/>
</dbReference>
<keyword evidence="7" id="KW-1185">Reference proteome</keyword>
<comment type="subcellular location">
    <subcellularLocation>
        <location evidence="1">Virion</location>
    </subcellularLocation>
</comment>
<dbReference type="Pfam" id="PF11133">
    <property type="entry name" value="Phage_head_fibr"/>
    <property type="match status" value="1"/>
</dbReference>
<proteinExistence type="predicted"/>
<dbReference type="GO" id="GO:0019062">
    <property type="term" value="P:virion attachment to host cell"/>
    <property type="evidence" value="ECO:0007669"/>
    <property type="project" value="UniProtKB-KW"/>
</dbReference>
<reference evidence="6 7" key="1">
    <citation type="submission" date="2018-02" db="EMBL/GenBank/DDBJ databases">
        <title>Genomic characterization of three novel Basilisk-like phages infecting Bacillus anthracis.</title>
        <authorList>
            <person name="Farlow J."/>
            <person name="Bolkvadze D."/>
            <person name="Leshkasheli L."/>
            <person name="Kusradze I."/>
            <person name="Kotorashvili A."/>
            <person name="Kotaria N."/>
            <person name="Balarjishvili N."/>
            <person name="Kvachadze L."/>
            <person name="Nikolich M."/>
            <person name="Kutateladze M."/>
        </authorList>
    </citation>
    <scope>NUCLEOTIDE SEQUENCE [LARGE SCALE GENOMIC DNA]</scope>
</reference>